<feature type="transmembrane region" description="Helical" evidence="8">
    <location>
        <begin position="188"/>
        <end position="205"/>
    </location>
</feature>
<dbReference type="GO" id="GO:0005886">
    <property type="term" value="C:plasma membrane"/>
    <property type="evidence" value="ECO:0007669"/>
    <property type="project" value="UniProtKB-SubCell"/>
</dbReference>
<keyword evidence="5 8" id="KW-0812">Transmembrane</keyword>
<dbReference type="InterPro" id="IPR011606">
    <property type="entry name" value="Brnchd-chn_aa_trnsp_permease"/>
</dbReference>
<comment type="subcellular location">
    <subcellularLocation>
        <location evidence="1">Cell membrane</location>
        <topology evidence="1">Multi-pass membrane protein</topology>
    </subcellularLocation>
</comment>
<evidence type="ECO:0000313" key="12">
    <source>
        <dbReference type="Proteomes" id="UP000553981"/>
    </source>
</evidence>
<dbReference type="Proteomes" id="UP000250245">
    <property type="component" value="Unassembled WGS sequence"/>
</dbReference>
<dbReference type="GO" id="GO:1903785">
    <property type="term" value="P:L-valine transmembrane transport"/>
    <property type="evidence" value="ECO:0007669"/>
    <property type="project" value="TreeGrafter"/>
</dbReference>
<reference evidence="9 12" key="2">
    <citation type="submission" date="2020-04" db="EMBL/GenBank/DDBJ databases">
        <title>Antimicrobial susceptibility and clonality of vaginal-derived multi-drug resistant Mobiluncus isolates in China.</title>
        <authorList>
            <person name="Zhang X."/>
        </authorList>
    </citation>
    <scope>NUCLEOTIDE SEQUENCE [LARGE SCALE GENOMIC DNA]</scope>
    <source>
        <strain evidence="9 12">19</strain>
    </source>
</reference>
<dbReference type="EMBL" id="UASJ01000001">
    <property type="protein sequence ID" value="SQB65696.1"/>
    <property type="molecule type" value="Genomic_DNA"/>
</dbReference>
<dbReference type="RefSeq" id="WP_013188981.1">
    <property type="nucleotide sequence ID" value="NZ_CP068112.1"/>
</dbReference>
<dbReference type="PANTHER" id="PTHR34979:SF1">
    <property type="entry name" value="INNER MEMBRANE PROTEIN YGAZ"/>
    <property type="match status" value="1"/>
</dbReference>
<evidence type="ECO:0000256" key="6">
    <source>
        <dbReference type="ARBA" id="ARBA00022989"/>
    </source>
</evidence>
<evidence type="ECO:0000256" key="7">
    <source>
        <dbReference type="ARBA" id="ARBA00023136"/>
    </source>
</evidence>
<feature type="transmembrane region" description="Helical" evidence="8">
    <location>
        <begin position="12"/>
        <end position="33"/>
    </location>
</feature>
<gene>
    <name evidence="10" type="primary">ygaZ</name>
    <name evidence="9" type="ORF">HHJ67_06030</name>
    <name evidence="10" type="ORF">NCTC11820_01767</name>
</gene>
<keyword evidence="3" id="KW-0813">Transport</keyword>
<feature type="transmembrane region" description="Helical" evidence="8">
    <location>
        <begin position="128"/>
        <end position="151"/>
    </location>
</feature>
<evidence type="ECO:0000313" key="11">
    <source>
        <dbReference type="Proteomes" id="UP000250245"/>
    </source>
</evidence>
<evidence type="ECO:0000256" key="4">
    <source>
        <dbReference type="ARBA" id="ARBA00022475"/>
    </source>
</evidence>
<dbReference type="PANTHER" id="PTHR34979">
    <property type="entry name" value="INNER MEMBRANE PROTEIN YGAZ"/>
    <property type="match status" value="1"/>
</dbReference>
<keyword evidence="7 8" id="KW-0472">Membrane</keyword>
<dbReference type="GeneID" id="55564963"/>
<dbReference type="OMA" id="FGMAQPD"/>
<protein>
    <submittedName>
        <fullName evidence="9">AzlC family ABC transporter permease</fullName>
    </submittedName>
    <submittedName>
        <fullName evidence="10">Inner membrane protein YgaZ</fullName>
    </submittedName>
</protein>
<keyword evidence="4" id="KW-1003">Cell membrane</keyword>
<organism evidence="10 11">
    <name type="scientific">Mobiluncus curtisii</name>
    <dbReference type="NCBI Taxonomy" id="2051"/>
    <lineage>
        <taxon>Bacteria</taxon>
        <taxon>Bacillati</taxon>
        <taxon>Actinomycetota</taxon>
        <taxon>Actinomycetes</taxon>
        <taxon>Actinomycetales</taxon>
        <taxon>Actinomycetaceae</taxon>
        <taxon>Mobiluncus</taxon>
    </lineage>
</organism>
<reference evidence="10 11" key="1">
    <citation type="submission" date="2018-06" db="EMBL/GenBank/DDBJ databases">
        <authorList>
            <consortium name="Pathogen Informatics"/>
            <person name="Doyle S."/>
        </authorList>
    </citation>
    <scope>NUCLEOTIDE SEQUENCE [LARGE SCALE GENOMIC DNA]</scope>
    <source>
        <strain evidence="10 11">NCTC11820</strain>
    </source>
</reference>
<evidence type="ECO:0000256" key="8">
    <source>
        <dbReference type="SAM" id="Phobius"/>
    </source>
</evidence>
<dbReference type="AlphaFoldDB" id="A0A2X2YMQ2"/>
<feature type="transmembrane region" description="Helical" evidence="8">
    <location>
        <begin position="163"/>
        <end position="181"/>
    </location>
</feature>
<dbReference type="EMBL" id="JABCUI010000002">
    <property type="protein sequence ID" value="NMW87310.1"/>
    <property type="molecule type" value="Genomic_DNA"/>
</dbReference>
<sequence length="252" mass="26138">MKTHDFTAGIKAGLPIGLGYFAVSIAIGIYWAQGHLPPLSSAIFSLTNVSSTGQFAGISIIAAHGGLVELAITTLLVNLRYLLMSTSLSQRLTSTNPHPVGTCKRMLLGLGVTDEIYAINIGRAHVGFAHYAGSMILPFLGWVGGTLVGAFAGTGLPKSVENAAGILLYAMFIAIVIPPFKQSSRVKIVTAIAAGTSITLTFAPLVSQLSLGWRIIIATLVAAGLGATFFPPQESAANRDHSDSTTGKAGES</sequence>
<evidence type="ECO:0000256" key="2">
    <source>
        <dbReference type="ARBA" id="ARBA00010735"/>
    </source>
</evidence>
<comment type="similarity">
    <text evidence="2">Belongs to the AzlC family.</text>
</comment>
<evidence type="ECO:0000256" key="1">
    <source>
        <dbReference type="ARBA" id="ARBA00004651"/>
    </source>
</evidence>
<evidence type="ECO:0000313" key="10">
    <source>
        <dbReference type="EMBL" id="SQB65696.1"/>
    </source>
</evidence>
<proteinExistence type="inferred from homology"/>
<dbReference type="Pfam" id="PF03591">
    <property type="entry name" value="AzlC"/>
    <property type="match status" value="1"/>
</dbReference>
<accession>A0A2X2YMQ2</accession>
<evidence type="ECO:0000256" key="3">
    <source>
        <dbReference type="ARBA" id="ARBA00022448"/>
    </source>
</evidence>
<feature type="transmembrane region" description="Helical" evidence="8">
    <location>
        <begin position="53"/>
        <end position="77"/>
    </location>
</feature>
<feature type="transmembrane region" description="Helical" evidence="8">
    <location>
        <begin position="211"/>
        <end position="230"/>
    </location>
</feature>
<dbReference type="Proteomes" id="UP000553981">
    <property type="component" value="Unassembled WGS sequence"/>
</dbReference>
<evidence type="ECO:0000256" key="5">
    <source>
        <dbReference type="ARBA" id="ARBA00022692"/>
    </source>
</evidence>
<keyword evidence="6 8" id="KW-1133">Transmembrane helix</keyword>
<name>A0A2X2YMQ2_9ACTO</name>
<evidence type="ECO:0000313" key="9">
    <source>
        <dbReference type="EMBL" id="NMW87310.1"/>
    </source>
</evidence>